<comment type="function">
    <text evidence="13">Transfers and isomerizes the ribose moiety from AdoMet to the 7-aminomethyl group of 7-deazaguanine (preQ1-tRNA) to give epoxyqueuosine (oQ-tRNA).</text>
</comment>
<dbReference type="EMBL" id="CP036279">
    <property type="protein sequence ID" value="QDU63570.1"/>
    <property type="molecule type" value="Genomic_DNA"/>
</dbReference>
<dbReference type="EC" id="2.4.99.17" evidence="10 13"/>
<dbReference type="PANTHER" id="PTHR30307">
    <property type="entry name" value="S-ADENOSYLMETHIONINE:TRNA RIBOSYLTRANSFERASE-ISOMERASE"/>
    <property type="match status" value="1"/>
</dbReference>
<dbReference type="KEGG" id="knv:Pan216_44510"/>
<evidence type="ECO:0000313" key="14">
    <source>
        <dbReference type="EMBL" id="QDU63570.1"/>
    </source>
</evidence>
<evidence type="ECO:0000256" key="6">
    <source>
        <dbReference type="ARBA" id="ARBA00022691"/>
    </source>
</evidence>
<keyword evidence="15" id="KW-1185">Reference proteome</keyword>
<comment type="similarity">
    <text evidence="9 13">Belongs to the QueA family.</text>
</comment>
<evidence type="ECO:0000256" key="8">
    <source>
        <dbReference type="ARBA" id="ARBA00052751"/>
    </source>
</evidence>
<dbReference type="OrthoDB" id="9805933at2"/>
<gene>
    <name evidence="13 14" type="primary">queA</name>
    <name evidence="14" type="ORF">Pan216_44510</name>
</gene>
<protein>
    <recommendedName>
        <fullName evidence="11 13">S-adenosylmethionine:tRNA ribosyltransferase-isomerase</fullName>
        <ecNumber evidence="10 13">2.4.99.17</ecNumber>
    </recommendedName>
    <alternativeName>
        <fullName evidence="12 13">Queuosine biosynthesis protein QueA</fullName>
    </alternativeName>
</protein>
<dbReference type="Proteomes" id="UP000317093">
    <property type="component" value="Chromosome"/>
</dbReference>
<dbReference type="Pfam" id="PF02547">
    <property type="entry name" value="Queuosine_synth"/>
    <property type="match status" value="1"/>
</dbReference>
<evidence type="ECO:0000256" key="7">
    <source>
        <dbReference type="ARBA" id="ARBA00022785"/>
    </source>
</evidence>
<evidence type="ECO:0000313" key="15">
    <source>
        <dbReference type="Proteomes" id="UP000317093"/>
    </source>
</evidence>
<dbReference type="HAMAP" id="MF_00113">
    <property type="entry name" value="QueA"/>
    <property type="match status" value="1"/>
</dbReference>
<sequence length="344" mass="38932">MKVSDFDYHLPPGLIAQKPVIPRDSSRLLVFHRETGKIEHRHFRDLGDYLDPGDCLVMNDTRVVPARLLGERTSTSGRCEVFFLREEGDDWIVLTGTRGRLQLGETITIPGEPSLVIRLVERGEEKTWRAKPESEERTFTLLERYGHVPIPPYIRGGEDEPSDRETYQTIFAARAGAVAAPTAGLHFTSELVEALRDRGVQQANVTLHVGLGTFLPVKVEETSEHQMHAEWCELSSATVERLRRTREEGRRVVAVGTTSVRVLESSCQEEGTWKSFTGETRLFLTPPHEFAGVDAMITNFHLPKSTLLMLVSAFAGMESIQKVYREAVRERYRFYSYGDAMLLL</sequence>
<evidence type="ECO:0000256" key="11">
    <source>
        <dbReference type="ARBA" id="ARBA00069325"/>
    </source>
</evidence>
<evidence type="ECO:0000256" key="1">
    <source>
        <dbReference type="ARBA" id="ARBA00004496"/>
    </source>
</evidence>
<evidence type="ECO:0000256" key="2">
    <source>
        <dbReference type="ARBA" id="ARBA00004691"/>
    </source>
</evidence>
<dbReference type="PANTHER" id="PTHR30307:SF0">
    <property type="entry name" value="S-ADENOSYLMETHIONINE:TRNA RIBOSYLTRANSFERASE-ISOMERASE"/>
    <property type="match status" value="1"/>
</dbReference>
<dbReference type="Gene3D" id="2.40.10.240">
    <property type="entry name" value="QueA-like"/>
    <property type="match status" value="1"/>
</dbReference>
<evidence type="ECO:0000256" key="10">
    <source>
        <dbReference type="ARBA" id="ARBA00066503"/>
    </source>
</evidence>
<dbReference type="AlphaFoldDB" id="A0A518B9A4"/>
<dbReference type="InterPro" id="IPR003699">
    <property type="entry name" value="QueA"/>
</dbReference>
<keyword evidence="4 13" id="KW-0963">Cytoplasm</keyword>
<name>A0A518B9A4_9BACT</name>
<dbReference type="RefSeq" id="WP_145261129.1">
    <property type="nucleotide sequence ID" value="NZ_CP036279.1"/>
</dbReference>
<keyword evidence="5 13" id="KW-0808">Transferase</keyword>
<reference evidence="14 15" key="1">
    <citation type="submission" date="2019-02" db="EMBL/GenBank/DDBJ databases">
        <title>Deep-cultivation of Planctomycetes and their phenomic and genomic characterization uncovers novel biology.</title>
        <authorList>
            <person name="Wiegand S."/>
            <person name="Jogler M."/>
            <person name="Boedeker C."/>
            <person name="Pinto D."/>
            <person name="Vollmers J."/>
            <person name="Rivas-Marin E."/>
            <person name="Kohn T."/>
            <person name="Peeters S.H."/>
            <person name="Heuer A."/>
            <person name="Rast P."/>
            <person name="Oberbeckmann S."/>
            <person name="Bunk B."/>
            <person name="Jeske O."/>
            <person name="Meyerdierks A."/>
            <person name="Storesund J.E."/>
            <person name="Kallscheuer N."/>
            <person name="Luecker S."/>
            <person name="Lage O.M."/>
            <person name="Pohl T."/>
            <person name="Merkel B.J."/>
            <person name="Hornburger P."/>
            <person name="Mueller R.-W."/>
            <person name="Bruemmer F."/>
            <person name="Labrenz M."/>
            <person name="Spormann A.M."/>
            <person name="Op den Camp H."/>
            <person name="Overmann J."/>
            <person name="Amann R."/>
            <person name="Jetten M.S.M."/>
            <person name="Mascher T."/>
            <person name="Medema M.H."/>
            <person name="Devos D.P."/>
            <person name="Kaster A.-K."/>
            <person name="Ovreas L."/>
            <person name="Rohde M."/>
            <person name="Galperin M.Y."/>
            <person name="Jogler C."/>
        </authorList>
    </citation>
    <scope>NUCLEOTIDE SEQUENCE [LARGE SCALE GENOMIC DNA]</scope>
    <source>
        <strain evidence="14 15">Pan216</strain>
    </source>
</reference>
<keyword evidence="14" id="KW-0328">Glycosyltransferase</keyword>
<evidence type="ECO:0000256" key="13">
    <source>
        <dbReference type="HAMAP-Rule" id="MF_00113"/>
    </source>
</evidence>
<evidence type="ECO:0000256" key="4">
    <source>
        <dbReference type="ARBA" id="ARBA00022490"/>
    </source>
</evidence>
<dbReference type="GO" id="GO:0051075">
    <property type="term" value="F:S-adenosylmethionine:tRNA ribosyltransferase-isomerase activity"/>
    <property type="evidence" value="ECO:0007669"/>
    <property type="project" value="UniProtKB-EC"/>
</dbReference>
<dbReference type="InterPro" id="IPR042119">
    <property type="entry name" value="QueA_dom2"/>
</dbReference>
<dbReference type="InterPro" id="IPR042118">
    <property type="entry name" value="QueA_dom1"/>
</dbReference>
<dbReference type="FunFam" id="3.40.1780.10:FF:000001">
    <property type="entry name" value="S-adenosylmethionine:tRNA ribosyltransferase-isomerase"/>
    <property type="match status" value="1"/>
</dbReference>
<keyword evidence="6 13" id="KW-0949">S-adenosyl-L-methionine</keyword>
<comment type="subunit">
    <text evidence="3 13">Monomer.</text>
</comment>
<dbReference type="InterPro" id="IPR036100">
    <property type="entry name" value="QueA_sf"/>
</dbReference>
<dbReference type="UniPathway" id="UPA00392"/>
<comment type="subcellular location">
    <subcellularLocation>
        <location evidence="1 13">Cytoplasm</location>
    </subcellularLocation>
</comment>
<accession>A0A518B9A4</accession>
<evidence type="ECO:0000256" key="5">
    <source>
        <dbReference type="ARBA" id="ARBA00022679"/>
    </source>
</evidence>
<dbReference type="NCBIfam" id="NF001140">
    <property type="entry name" value="PRK00147.1"/>
    <property type="match status" value="1"/>
</dbReference>
<dbReference type="Gene3D" id="3.40.1780.10">
    <property type="entry name" value="QueA-like"/>
    <property type="match status" value="1"/>
</dbReference>
<dbReference type="SUPFAM" id="SSF111337">
    <property type="entry name" value="QueA-like"/>
    <property type="match status" value="1"/>
</dbReference>
<evidence type="ECO:0000256" key="3">
    <source>
        <dbReference type="ARBA" id="ARBA00011245"/>
    </source>
</evidence>
<evidence type="ECO:0000256" key="12">
    <source>
        <dbReference type="ARBA" id="ARBA00076160"/>
    </source>
</evidence>
<organism evidence="14 15">
    <name type="scientific">Kolteria novifilia</name>
    <dbReference type="NCBI Taxonomy" id="2527975"/>
    <lineage>
        <taxon>Bacteria</taxon>
        <taxon>Pseudomonadati</taxon>
        <taxon>Planctomycetota</taxon>
        <taxon>Planctomycetia</taxon>
        <taxon>Kolteriales</taxon>
        <taxon>Kolteriaceae</taxon>
        <taxon>Kolteria</taxon>
    </lineage>
</organism>
<keyword evidence="14" id="KW-0413">Isomerase</keyword>
<dbReference type="GO" id="GO:0005737">
    <property type="term" value="C:cytoplasm"/>
    <property type="evidence" value="ECO:0007669"/>
    <property type="project" value="UniProtKB-SubCell"/>
</dbReference>
<proteinExistence type="inferred from homology"/>
<evidence type="ECO:0000256" key="9">
    <source>
        <dbReference type="ARBA" id="ARBA00061210"/>
    </source>
</evidence>
<keyword evidence="7 13" id="KW-0671">Queuosine biosynthesis</keyword>
<comment type="catalytic activity">
    <reaction evidence="8 13">
        <text>7-aminomethyl-7-carbaguanosine(34) in tRNA + S-adenosyl-L-methionine = epoxyqueuosine(34) in tRNA + adenine + L-methionine + 2 H(+)</text>
        <dbReference type="Rhea" id="RHEA:32155"/>
        <dbReference type="Rhea" id="RHEA-COMP:10342"/>
        <dbReference type="Rhea" id="RHEA-COMP:18582"/>
        <dbReference type="ChEBI" id="CHEBI:15378"/>
        <dbReference type="ChEBI" id="CHEBI:16708"/>
        <dbReference type="ChEBI" id="CHEBI:57844"/>
        <dbReference type="ChEBI" id="CHEBI:59789"/>
        <dbReference type="ChEBI" id="CHEBI:82833"/>
        <dbReference type="ChEBI" id="CHEBI:194443"/>
        <dbReference type="EC" id="2.4.99.17"/>
    </reaction>
</comment>
<comment type="pathway">
    <text evidence="2 13">tRNA modification; tRNA-queuosine biosynthesis.</text>
</comment>
<dbReference type="NCBIfam" id="TIGR00113">
    <property type="entry name" value="queA"/>
    <property type="match status" value="1"/>
</dbReference>
<dbReference type="GO" id="GO:0008616">
    <property type="term" value="P:tRNA queuosine(34) biosynthetic process"/>
    <property type="evidence" value="ECO:0007669"/>
    <property type="project" value="UniProtKB-UniRule"/>
</dbReference>